<proteinExistence type="predicted"/>
<dbReference type="Proteomes" id="UP001201812">
    <property type="component" value="Unassembled WGS sequence"/>
</dbReference>
<feature type="signal peptide" evidence="2">
    <location>
        <begin position="1"/>
        <end position="22"/>
    </location>
</feature>
<accession>A0AAD4N5S4</accession>
<evidence type="ECO:0000256" key="1">
    <source>
        <dbReference type="SAM" id="MobiDB-lite"/>
    </source>
</evidence>
<comment type="caution">
    <text evidence="3">The sequence shown here is derived from an EMBL/GenBank/DDBJ whole genome shotgun (WGS) entry which is preliminary data.</text>
</comment>
<keyword evidence="4" id="KW-1185">Reference proteome</keyword>
<evidence type="ECO:0000313" key="3">
    <source>
        <dbReference type="EMBL" id="KAI1719073.1"/>
    </source>
</evidence>
<evidence type="ECO:0000313" key="4">
    <source>
        <dbReference type="Proteomes" id="UP001201812"/>
    </source>
</evidence>
<sequence>MSQFYYFAVLVASLFYVRSTEAKDCQDLILVPIETNGWLLGAKLDAKQFPVQIPKEETDCVQPLLDVFGEKKARAPCNATAETLAKLASCPQGNYTKFMERWLSDTRSTFCFVGIPTEPQETTTPQTSTTTTGPSSTTKKPKPSNENINSSEQNENDSSFDGPYVEENDDSCFPVKINPEEQKRVQAIVDLERNQISSGIAPCTAISDACQRIWGAIRANRNPQWTYVYAKHYFRVFYDQRLTFCSQ</sequence>
<reference evidence="3" key="1">
    <citation type="submission" date="2022-01" db="EMBL/GenBank/DDBJ databases">
        <title>Genome Sequence Resource for Two Populations of Ditylenchus destructor, the Migratory Endoparasitic Phytonematode.</title>
        <authorList>
            <person name="Zhang H."/>
            <person name="Lin R."/>
            <person name="Xie B."/>
        </authorList>
    </citation>
    <scope>NUCLEOTIDE SEQUENCE</scope>
    <source>
        <strain evidence="3">BazhouSP</strain>
    </source>
</reference>
<feature type="region of interest" description="Disordered" evidence="1">
    <location>
        <begin position="116"/>
        <end position="163"/>
    </location>
</feature>
<evidence type="ECO:0000256" key="2">
    <source>
        <dbReference type="SAM" id="SignalP"/>
    </source>
</evidence>
<feature type="compositionally biased region" description="Low complexity" evidence="1">
    <location>
        <begin position="116"/>
        <end position="159"/>
    </location>
</feature>
<dbReference type="AlphaFoldDB" id="A0AAD4N5S4"/>
<dbReference type="EMBL" id="JAKKPZ010000007">
    <property type="protein sequence ID" value="KAI1719073.1"/>
    <property type="molecule type" value="Genomic_DNA"/>
</dbReference>
<feature type="chain" id="PRO_5041972804" evidence="2">
    <location>
        <begin position="23"/>
        <end position="247"/>
    </location>
</feature>
<name>A0AAD4N5S4_9BILA</name>
<protein>
    <submittedName>
        <fullName evidence="3">Uncharacterized protein</fullName>
    </submittedName>
</protein>
<keyword evidence="2" id="KW-0732">Signal</keyword>
<gene>
    <name evidence="3" type="ORF">DdX_06197</name>
</gene>
<organism evidence="3 4">
    <name type="scientific">Ditylenchus destructor</name>
    <dbReference type="NCBI Taxonomy" id="166010"/>
    <lineage>
        <taxon>Eukaryota</taxon>
        <taxon>Metazoa</taxon>
        <taxon>Ecdysozoa</taxon>
        <taxon>Nematoda</taxon>
        <taxon>Chromadorea</taxon>
        <taxon>Rhabditida</taxon>
        <taxon>Tylenchina</taxon>
        <taxon>Tylenchomorpha</taxon>
        <taxon>Sphaerularioidea</taxon>
        <taxon>Anguinidae</taxon>
        <taxon>Anguininae</taxon>
        <taxon>Ditylenchus</taxon>
    </lineage>
</organism>